<evidence type="ECO:0000256" key="2">
    <source>
        <dbReference type="SAM" id="Phobius"/>
    </source>
</evidence>
<keyword evidence="1" id="KW-0547">Nucleotide-binding</keyword>
<evidence type="ECO:0000256" key="1">
    <source>
        <dbReference type="PROSITE-ProRule" id="PRU10141"/>
    </source>
</evidence>
<keyword evidence="2" id="KW-0472">Membrane</keyword>
<evidence type="ECO:0000259" key="3">
    <source>
        <dbReference type="PROSITE" id="PS50011"/>
    </source>
</evidence>
<accession>A0A8B9GB08</accession>
<proteinExistence type="predicted"/>
<dbReference type="Ensembl" id="ENSACOT00000021620.1">
    <property type="protein sequence ID" value="ENSACOP00000020869.1"/>
    <property type="gene ID" value="ENSACOG00000014348.1"/>
</dbReference>
<keyword evidence="1" id="KW-0067">ATP-binding</keyword>
<name>A0A8B9GB08_9PSIT</name>
<protein>
    <recommendedName>
        <fullName evidence="3">Protein kinase domain-containing protein</fullName>
    </recommendedName>
</protein>
<evidence type="ECO:0000313" key="4">
    <source>
        <dbReference type="Ensembl" id="ENSACOP00000020869.1"/>
    </source>
</evidence>
<dbReference type="Proteomes" id="UP000694522">
    <property type="component" value="Unplaced"/>
</dbReference>
<evidence type="ECO:0000313" key="5">
    <source>
        <dbReference type="Proteomes" id="UP000694522"/>
    </source>
</evidence>
<dbReference type="GO" id="GO:0004672">
    <property type="term" value="F:protein kinase activity"/>
    <property type="evidence" value="ECO:0007669"/>
    <property type="project" value="InterPro"/>
</dbReference>
<dbReference type="PROSITE" id="PS00107">
    <property type="entry name" value="PROTEIN_KINASE_ATP"/>
    <property type="match status" value="1"/>
</dbReference>
<keyword evidence="2" id="KW-1133">Transmembrane helix</keyword>
<reference evidence="4" key="2">
    <citation type="submission" date="2025-09" db="UniProtKB">
        <authorList>
            <consortium name="Ensembl"/>
        </authorList>
    </citation>
    <scope>IDENTIFICATION</scope>
</reference>
<dbReference type="Gene3D" id="3.30.200.20">
    <property type="entry name" value="Phosphorylase Kinase, domain 1"/>
    <property type="match status" value="1"/>
</dbReference>
<keyword evidence="2" id="KW-0812">Transmembrane</keyword>
<dbReference type="AlphaFoldDB" id="A0A8B9GB08"/>
<feature type="domain" description="Protein kinase" evidence="3">
    <location>
        <begin position="91"/>
        <end position="156"/>
    </location>
</feature>
<dbReference type="SUPFAM" id="SSF56112">
    <property type="entry name" value="Protein kinase-like (PK-like)"/>
    <property type="match status" value="1"/>
</dbReference>
<keyword evidence="5" id="KW-1185">Reference proteome</keyword>
<organism evidence="4 5">
    <name type="scientific">Amazona collaria</name>
    <name type="common">yellow-billed parrot</name>
    <dbReference type="NCBI Taxonomy" id="241587"/>
    <lineage>
        <taxon>Eukaryota</taxon>
        <taxon>Metazoa</taxon>
        <taxon>Chordata</taxon>
        <taxon>Craniata</taxon>
        <taxon>Vertebrata</taxon>
        <taxon>Euteleostomi</taxon>
        <taxon>Archelosauria</taxon>
        <taxon>Archosauria</taxon>
        <taxon>Dinosauria</taxon>
        <taxon>Saurischia</taxon>
        <taxon>Theropoda</taxon>
        <taxon>Coelurosauria</taxon>
        <taxon>Aves</taxon>
        <taxon>Neognathae</taxon>
        <taxon>Neoaves</taxon>
        <taxon>Telluraves</taxon>
        <taxon>Australaves</taxon>
        <taxon>Psittaciformes</taxon>
        <taxon>Psittacidae</taxon>
        <taxon>Amazona</taxon>
    </lineage>
</organism>
<dbReference type="InterPro" id="IPR011009">
    <property type="entry name" value="Kinase-like_dom_sf"/>
</dbReference>
<feature type="binding site" evidence="1">
    <location>
        <position position="121"/>
    </location>
    <ligand>
        <name>ATP</name>
        <dbReference type="ChEBI" id="CHEBI:30616"/>
    </ligand>
</feature>
<sequence>MCSAPPVTHPPLGAVRASSAPVGEAGPAAAITHFRQRCAQPLPVRLAGAGLEAAVGGAGWSGGPESVGFKGPCGAAAAAAAMDVRSRAKRYEKLNFLGEGQFATVYKAKDKNTDRIVAIKKVSVRVFSRCVIVLGSAVTVPFLFSSWCSYVFSTSV</sequence>
<feature type="transmembrane region" description="Helical" evidence="2">
    <location>
        <begin position="130"/>
        <end position="152"/>
    </location>
</feature>
<dbReference type="InterPro" id="IPR000719">
    <property type="entry name" value="Prot_kinase_dom"/>
</dbReference>
<reference evidence="4" key="1">
    <citation type="submission" date="2025-08" db="UniProtKB">
        <authorList>
            <consortium name="Ensembl"/>
        </authorList>
    </citation>
    <scope>IDENTIFICATION</scope>
</reference>
<dbReference type="GO" id="GO:0005524">
    <property type="term" value="F:ATP binding"/>
    <property type="evidence" value="ECO:0007669"/>
    <property type="project" value="UniProtKB-UniRule"/>
</dbReference>
<dbReference type="PROSITE" id="PS50011">
    <property type="entry name" value="PROTEIN_KINASE_DOM"/>
    <property type="match status" value="1"/>
</dbReference>
<dbReference type="InterPro" id="IPR017441">
    <property type="entry name" value="Protein_kinase_ATP_BS"/>
</dbReference>